<dbReference type="OrthoDB" id="9794954at2"/>
<gene>
    <name evidence="5" type="ORF">Pmgp_03438</name>
</gene>
<dbReference type="RefSeq" id="WP_134215580.1">
    <property type="nucleotide sequence ID" value="NZ_QFFZ01000062.1"/>
</dbReference>
<feature type="domain" description="4Fe-4S ferredoxin-type" evidence="4">
    <location>
        <begin position="14"/>
        <end position="89"/>
    </location>
</feature>
<keyword evidence="3" id="KW-0411">Iron-sulfur</keyword>
<dbReference type="GO" id="GO:0051536">
    <property type="term" value="F:iron-sulfur cluster binding"/>
    <property type="evidence" value="ECO:0007669"/>
    <property type="project" value="UniProtKB-KW"/>
</dbReference>
<keyword evidence="2" id="KW-0408">Iron</keyword>
<dbReference type="Gene3D" id="1.10.1060.10">
    <property type="entry name" value="Alpha-helical ferredoxin"/>
    <property type="match status" value="1"/>
</dbReference>
<accession>A0A4Y7RJP8</accession>
<dbReference type="Proteomes" id="UP000297597">
    <property type="component" value="Unassembled WGS sequence"/>
</dbReference>
<dbReference type="EMBL" id="QFFZ01000062">
    <property type="protein sequence ID" value="TEB09046.1"/>
    <property type="molecule type" value="Genomic_DNA"/>
</dbReference>
<dbReference type="PANTHER" id="PTHR43255">
    <property type="entry name" value="IRON-SULFUR-BINDING OXIDOREDUCTASE FADF-RELATED-RELATED"/>
    <property type="match status" value="1"/>
</dbReference>
<dbReference type="InterPro" id="IPR017900">
    <property type="entry name" value="4Fe4S_Fe_S_CS"/>
</dbReference>
<keyword evidence="1" id="KW-0479">Metal-binding</keyword>
<reference evidence="5 6" key="1">
    <citation type="journal article" date="2018" name="Environ. Microbiol.">
        <title>Novel energy conservation strategies and behaviour of Pelotomaculum schinkii driving syntrophic propionate catabolism.</title>
        <authorList>
            <person name="Hidalgo-Ahumada C.A.P."/>
            <person name="Nobu M.K."/>
            <person name="Narihiro T."/>
            <person name="Tamaki H."/>
            <person name="Liu W.T."/>
            <person name="Kamagata Y."/>
            <person name="Stams A.J.M."/>
            <person name="Imachi H."/>
            <person name="Sousa D.Z."/>
        </authorList>
    </citation>
    <scope>NUCLEOTIDE SEQUENCE [LARGE SCALE GENOMIC DNA]</scope>
    <source>
        <strain evidence="5 6">MGP</strain>
    </source>
</reference>
<dbReference type="InterPro" id="IPR051460">
    <property type="entry name" value="HdrC_iron-sulfur_subunit"/>
</dbReference>
<evidence type="ECO:0000256" key="2">
    <source>
        <dbReference type="ARBA" id="ARBA00023004"/>
    </source>
</evidence>
<dbReference type="PANTHER" id="PTHR43255:SF2">
    <property type="entry name" value="HETERODISULFIDE REDUCTASE RELATED PROTEIN"/>
    <property type="match status" value="1"/>
</dbReference>
<keyword evidence="6" id="KW-1185">Reference proteome</keyword>
<dbReference type="SUPFAM" id="SSF46548">
    <property type="entry name" value="alpha-helical ferredoxin"/>
    <property type="match status" value="1"/>
</dbReference>
<dbReference type="Pfam" id="PF13183">
    <property type="entry name" value="Fer4_8"/>
    <property type="match status" value="1"/>
</dbReference>
<evidence type="ECO:0000256" key="1">
    <source>
        <dbReference type="ARBA" id="ARBA00022723"/>
    </source>
</evidence>
<evidence type="ECO:0000256" key="3">
    <source>
        <dbReference type="ARBA" id="ARBA00023014"/>
    </source>
</evidence>
<evidence type="ECO:0000313" key="5">
    <source>
        <dbReference type="EMBL" id="TEB09046.1"/>
    </source>
</evidence>
<dbReference type="GO" id="GO:0005886">
    <property type="term" value="C:plasma membrane"/>
    <property type="evidence" value="ECO:0007669"/>
    <property type="project" value="TreeGrafter"/>
</dbReference>
<protein>
    <recommendedName>
        <fullName evidence="4">4Fe-4S ferredoxin-type domain-containing protein</fullName>
    </recommendedName>
</protein>
<organism evidence="5 6">
    <name type="scientific">Pelotomaculum propionicicum</name>
    <dbReference type="NCBI Taxonomy" id="258475"/>
    <lineage>
        <taxon>Bacteria</taxon>
        <taxon>Bacillati</taxon>
        <taxon>Bacillota</taxon>
        <taxon>Clostridia</taxon>
        <taxon>Eubacteriales</taxon>
        <taxon>Desulfotomaculaceae</taxon>
        <taxon>Pelotomaculum</taxon>
    </lineage>
</organism>
<name>A0A4Y7RJP8_9FIRM</name>
<proteinExistence type="predicted"/>
<evidence type="ECO:0000259" key="4">
    <source>
        <dbReference type="Pfam" id="PF13183"/>
    </source>
</evidence>
<comment type="caution">
    <text evidence="5">The sequence shown here is derived from an EMBL/GenBank/DDBJ whole genome shotgun (WGS) entry which is preliminary data.</text>
</comment>
<sequence>MTIEKEKVLKDLGLCARCRQCRMVCEVPIATTMLPICPSGEFYKFDTYFASGRVTLAKKILLGKIDFDESILRAVYSCALCGSCKQQCPILNFDPMEATTVMRELAVEKGLADSIYPMPDTTPIECDCAACADSDTALFVGSQAQSDAETVKAIATALKKASVCFKPFAGADAGEYLLRKGDIKAFSAIKESNTAAFKAAGIKKLIAHDPMTYKVLKQDYVLDGIEVVFYLELLAGKVEAKVSGVKATYHDPSYLGRYLGVYDLPRAIITALGYELVEMVRTKENAMSSGAFPDYIPAVADLASKTIIGDAEQAGAQVLITVGRNAAVQLQKAAQQLGSAIVVKDLATLL</sequence>
<dbReference type="InterPro" id="IPR017896">
    <property type="entry name" value="4Fe4S_Fe-S-bd"/>
</dbReference>
<dbReference type="AlphaFoldDB" id="A0A4Y7RJP8"/>
<dbReference type="GO" id="GO:0046872">
    <property type="term" value="F:metal ion binding"/>
    <property type="evidence" value="ECO:0007669"/>
    <property type="project" value="UniProtKB-KW"/>
</dbReference>
<dbReference type="PROSITE" id="PS00198">
    <property type="entry name" value="4FE4S_FER_1"/>
    <property type="match status" value="1"/>
</dbReference>
<dbReference type="InterPro" id="IPR009051">
    <property type="entry name" value="Helical_ferredxn"/>
</dbReference>
<evidence type="ECO:0000313" key="6">
    <source>
        <dbReference type="Proteomes" id="UP000297597"/>
    </source>
</evidence>